<protein>
    <submittedName>
        <fullName evidence="4">Resolvase protein</fullName>
    </submittedName>
</protein>
<accession>U2LLF8</accession>
<dbReference type="SUPFAM" id="SSF53041">
    <property type="entry name" value="Resolvase-like"/>
    <property type="match status" value="1"/>
</dbReference>
<dbReference type="PROSITE" id="PS51736">
    <property type="entry name" value="RECOMBINASES_3"/>
    <property type="match status" value="1"/>
</dbReference>
<evidence type="ECO:0000313" key="4">
    <source>
        <dbReference type="EMBL" id="ERJ90339.1"/>
    </source>
</evidence>
<dbReference type="InterPro" id="IPR050639">
    <property type="entry name" value="SSR_resolvase"/>
</dbReference>
<dbReference type="InterPro" id="IPR006119">
    <property type="entry name" value="Resolv_N"/>
</dbReference>
<feature type="domain" description="Resolvase/invertase-type recombinase catalytic" evidence="2">
    <location>
        <begin position="26"/>
        <end position="174"/>
    </location>
</feature>
<dbReference type="InterPro" id="IPR011109">
    <property type="entry name" value="DNA_bind_recombinase_dom"/>
</dbReference>
<sequence length="518" mass="59776">MVRTIPPKPQIGNNAARHTETVKKLRVAAYVRVSTENEEQQTSFEAQYEHYYDYITNHPAWEFAGIYADDGISAVSTKYREQFNKMIQDCMDGKIDYVVTKSISRFARNTVDCLNFVRKLKDKNIPVFFEKEGIESTDQRGEIMLTILASLAQQESESLSQNVKIGMQYRFQQGKVMVNCACFLGYDKDADGKLVINPEQAETVKRIFREYLEGASCIKIAKGLERDGILTGRGKTRWYDSTVKKILENEKYMGDALLQKTYTTDFLQKKRVKNTGIMPQYYVDDDHPAIIPKELFLAVQEEMARRGSVEDCKGRKRSFSANHCFTRLIVCGECGDQFNRIHWNNRGKKSVVWRCATRLRDKNGCHARTINEEGLKATFVEALNRIIAEKQEHLLQLKRNIESVLTGGNSESTAKIDAKLADLERQLVAKAEEHEDYTDIASEIYALRKQRDELTMSENARNDYLKRIEELESFIDEQPTKINNFEESLVKRMLKRATVYEDRIIFEFHSGVNVEVNM</sequence>
<evidence type="ECO:0000256" key="1">
    <source>
        <dbReference type="SAM" id="Coils"/>
    </source>
</evidence>
<gene>
    <name evidence="4" type="ORF">RUMCAL_02834</name>
</gene>
<feature type="domain" description="Recombinase" evidence="3">
    <location>
        <begin position="183"/>
        <end position="309"/>
    </location>
</feature>
<dbReference type="GO" id="GO:0000150">
    <property type="term" value="F:DNA strand exchange activity"/>
    <property type="evidence" value="ECO:0007669"/>
    <property type="project" value="InterPro"/>
</dbReference>
<dbReference type="STRING" id="411473.RUMCAL_02834"/>
<comment type="caution">
    <text evidence="4">The sequence shown here is derived from an EMBL/GenBank/DDBJ whole genome shotgun (WGS) entry which is preliminary data.</text>
</comment>
<dbReference type="InterPro" id="IPR036162">
    <property type="entry name" value="Resolvase-like_N_sf"/>
</dbReference>
<dbReference type="Gene3D" id="3.90.1750.20">
    <property type="entry name" value="Putative Large Serine Recombinase, Chain B, Domain 2"/>
    <property type="match status" value="1"/>
</dbReference>
<dbReference type="InterPro" id="IPR038109">
    <property type="entry name" value="DNA_bind_recomb_sf"/>
</dbReference>
<dbReference type="EMBL" id="AWVF01000359">
    <property type="protein sequence ID" value="ERJ90339.1"/>
    <property type="molecule type" value="Genomic_DNA"/>
</dbReference>
<dbReference type="PANTHER" id="PTHR30461">
    <property type="entry name" value="DNA-INVERTASE FROM LAMBDOID PROPHAGE"/>
    <property type="match status" value="1"/>
</dbReference>
<dbReference type="eggNOG" id="COG1961">
    <property type="taxonomic scope" value="Bacteria"/>
</dbReference>
<dbReference type="PROSITE" id="PS51737">
    <property type="entry name" value="RECOMBINASE_DNA_BIND"/>
    <property type="match status" value="1"/>
</dbReference>
<dbReference type="AlphaFoldDB" id="U2LLF8"/>
<proteinExistence type="predicted"/>
<dbReference type="OrthoDB" id="9769353at2"/>
<evidence type="ECO:0000259" key="3">
    <source>
        <dbReference type="PROSITE" id="PS51737"/>
    </source>
</evidence>
<dbReference type="Pfam" id="PF13408">
    <property type="entry name" value="Zn_ribbon_recom"/>
    <property type="match status" value="1"/>
</dbReference>
<dbReference type="RefSeq" id="WP_021681020.1">
    <property type="nucleotide sequence ID" value="NZ_KI260325.1"/>
</dbReference>
<dbReference type="PATRIC" id="fig|411473.3.peg.2377"/>
<dbReference type="Gene3D" id="3.40.50.1390">
    <property type="entry name" value="Resolvase, N-terminal catalytic domain"/>
    <property type="match status" value="1"/>
</dbReference>
<evidence type="ECO:0000259" key="2">
    <source>
        <dbReference type="PROSITE" id="PS51736"/>
    </source>
</evidence>
<evidence type="ECO:0000313" key="5">
    <source>
        <dbReference type="Proteomes" id="UP000016662"/>
    </source>
</evidence>
<dbReference type="Proteomes" id="UP000016662">
    <property type="component" value="Unassembled WGS sequence"/>
</dbReference>
<name>U2LLF8_9FIRM</name>
<dbReference type="HOGENOM" id="CLU_010686_0_5_9"/>
<reference evidence="4 5" key="1">
    <citation type="submission" date="2013-07" db="EMBL/GenBank/DDBJ databases">
        <authorList>
            <person name="Weinstock G."/>
            <person name="Sodergren E."/>
            <person name="Wylie T."/>
            <person name="Fulton L."/>
            <person name="Fulton R."/>
            <person name="Fronick C."/>
            <person name="O'Laughlin M."/>
            <person name="Godfrey J."/>
            <person name="Miner T."/>
            <person name="Herter B."/>
            <person name="Appelbaum E."/>
            <person name="Cordes M."/>
            <person name="Lek S."/>
            <person name="Wollam A."/>
            <person name="Pepin K.H."/>
            <person name="Palsikar V.B."/>
            <person name="Mitreva M."/>
            <person name="Wilson R.K."/>
        </authorList>
    </citation>
    <scope>NUCLEOTIDE SEQUENCE [LARGE SCALE GENOMIC DNA]</scope>
    <source>
        <strain evidence="4 5">ATCC 27760</strain>
    </source>
</reference>
<keyword evidence="1" id="KW-0175">Coiled coil</keyword>
<dbReference type="Pfam" id="PF00239">
    <property type="entry name" value="Resolvase"/>
    <property type="match status" value="1"/>
</dbReference>
<dbReference type="InterPro" id="IPR025827">
    <property type="entry name" value="Zn_ribbon_recom_dom"/>
</dbReference>
<dbReference type="GO" id="GO:0003677">
    <property type="term" value="F:DNA binding"/>
    <property type="evidence" value="ECO:0007669"/>
    <property type="project" value="InterPro"/>
</dbReference>
<dbReference type="Pfam" id="PF07508">
    <property type="entry name" value="Recombinase"/>
    <property type="match status" value="1"/>
</dbReference>
<dbReference type="CDD" id="cd00338">
    <property type="entry name" value="Ser_Recombinase"/>
    <property type="match status" value="1"/>
</dbReference>
<keyword evidence="5" id="KW-1185">Reference proteome</keyword>
<organism evidence="4 5">
    <name type="scientific">Ruminococcus callidus ATCC 27760</name>
    <dbReference type="NCBI Taxonomy" id="411473"/>
    <lineage>
        <taxon>Bacteria</taxon>
        <taxon>Bacillati</taxon>
        <taxon>Bacillota</taxon>
        <taxon>Clostridia</taxon>
        <taxon>Eubacteriales</taxon>
        <taxon>Oscillospiraceae</taxon>
        <taxon>Ruminococcus</taxon>
    </lineage>
</organism>
<dbReference type="SMART" id="SM00857">
    <property type="entry name" value="Resolvase"/>
    <property type="match status" value="1"/>
</dbReference>
<dbReference type="PANTHER" id="PTHR30461:SF23">
    <property type="entry name" value="DNA RECOMBINASE-RELATED"/>
    <property type="match status" value="1"/>
</dbReference>
<feature type="coiled-coil region" evidence="1">
    <location>
        <begin position="380"/>
        <end position="440"/>
    </location>
</feature>